<sequence>MHVPRNGSDGGGEVRKQILQLENAVVFSNPLFPVSLAGTVQGVGELVISGQPMALAICSVTTMVESCVKRGSQEDDFYVQHFGCTNSSCSLAKYQYRTLTEQQHQTWLHWQRSADFKMLEFLPGSTQPSPALSSCRTIAWNLIHVDHSFNLAMQYTAYS</sequence>
<reference evidence="1" key="2">
    <citation type="submission" date="2023-05" db="EMBL/GenBank/DDBJ databases">
        <authorList>
            <consortium name="Lawrence Berkeley National Laboratory"/>
            <person name="Steindorff A."/>
            <person name="Hensen N."/>
            <person name="Bonometti L."/>
            <person name="Westerberg I."/>
            <person name="Brannstrom I.O."/>
            <person name="Guillou S."/>
            <person name="Cros-Aarteil S."/>
            <person name="Calhoun S."/>
            <person name="Haridas S."/>
            <person name="Kuo A."/>
            <person name="Mondo S."/>
            <person name="Pangilinan J."/>
            <person name="Riley R."/>
            <person name="Labutti K."/>
            <person name="Andreopoulos B."/>
            <person name="Lipzen A."/>
            <person name="Chen C."/>
            <person name="Yanf M."/>
            <person name="Daum C."/>
            <person name="Ng V."/>
            <person name="Clum A."/>
            <person name="Ohm R."/>
            <person name="Martin F."/>
            <person name="Silar P."/>
            <person name="Natvig D."/>
            <person name="Lalanne C."/>
            <person name="Gautier V."/>
            <person name="Ament-Velasquez S.L."/>
            <person name="Kruys A."/>
            <person name="Hutchinson M.I."/>
            <person name="Powell A.J."/>
            <person name="Barry K."/>
            <person name="Miller A.N."/>
            <person name="Grigoriev I.V."/>
            <person name="Debuchy R."/>
            <person name="Gladieux P."/>
            <person name="Thoren M.H."/>
            <person name="Johannesson H."/>
        </authorList>
    </citation>
    <scope>NUCLEOTIDE SEQUENCE</scope>
    <source>
        <strain evidence="1">CBS 508.74</strain>
    </source>
</reference>
<organism evidence="1 2">
    <name type="scientific">Canariomyces notabilis</name>
    <dbReference type="NCBI Taxonomy" id="2074819"/>
    <lineage>
        <taxon>Eukaryota</taxon>
        <taxon>Fungi</taxon>
        <taxon>Dikarya</taxon>
        <taxon>Ascomycota</taxon>
        <taxon>Pezizomycotina</taxon>
        <taxon>Sordariomycetes</taxon>
        <taxon>Sordariomycetidae</taxon>
        <taxon>Sordariales</taxon>
        <taxon>Chaetomiaceae</taxon>
        <taxon>Canariomyces</taxon>
    </lineage>
</organism>
<reference evidence="1" key="1">
    <citation type="journal article" date="2023" name="Mol. Phylogenet. Evol.">
        <title>Genome-scale phylogeny and comparative genomics of the fungal order Sordariales.</title>
        <authorList>
            <person name="Hensen N."/>
            <person name="Bonometti L."/>
            <person name="Westerberg I."/>
            <person name="Brannstrom I.O."/>
            <person name="Guillou S."/>
            <person name="Cros-Aarteil S."/>
            <person name="Calhoun S."/>
            <person name="Haridas S."/>
            <person name="Kuo A."/>
            <person name="Mondo S."/>
            <person name="Pangilinan J."/>
            <person name="Riley R."/>
            <person name="LaButti K."/>
            <person name="Andreopoulos B."/>
            <person name="Lipzen A."/>
            <person name="Chen C."/>
            <person name="Yan M."/>
            <person name="Daum C."/>
            <person name="Ng V."/>
            <person name="Clum A."/>
            <person name="Steindorff A."/>
            <person name="Ohm R.A."/>
            <person name="Martin F."/>
            <person name="Silar P."/>
            <person name="Natvig D.O."/>
            <person name="Lalanne C."/>
            <person name="Gautier V."/>
            <person name="Ament-Velasquez S.L."/>
            <person name="Kruys A."/>
            <person name="Hutchinson M.I."/>
            <person name="Powell A.J."/>
            <person name="Barry K."/>
            <person name="Miller A.N."/>
            <person name="Grigoriev I.V."/>
            <person name="Debuchy R."/>
            <person name="Gladieux P."/>
            <person name="Hiltunen Thoren M."/>
            <person name="Johannesson H."/>
        </authorList>
    </citation>
    <scope>NUCLEOTIDE SEQUENCE</scope>
    <source>
        <strain evidence="1">CBS 508.74</strain>
    </source>
</reference>
<dbReference type="GeneID" id="89932693"/>
<dbReference type="EMBL" id="MU853344">
    <property type="protein sequence ID" value="KAK4111872.1"/>
    <property type="molecule type" value="Genomic_DNA"/>
</dbReference>
<gene>
    <name evidence="1" type="ORF">N656DRAFT_127137</name>
</gene>
<evidence type="ECO:0000313" key="2">
    <source>
        <dbReference type="Proteomes" id="UP001302812"/>
    </source>
</evidence>
<dbReference type="RefSeq" id="XP_064669442.1">
    <property type="nucleotide sequence ID" value="XM_064808570.1"/>
</dbReference>
<evidence type="ECO:0000313" key="1">
    <source>
        <dbReference type="EMBL" id="KAK4111872.1"/>
    </source>
</evidence>
<comment type="caution">
    <text evidence="1">The sequence shown here is derived from an EMBL/GenBank/DDBJ whole genome shotgun (WGS) entry which is preliminary data.</text>
</comment>
<name>A0AAN6TCI7_9PEZI</name>
<proteinExistence type="predicted"/>
<keyword evidence="2" id="KW-1185">Reference proteome</keyword>
<dbReference type="Proteomes" id="UP001302812">
    <property type="component" value="Unassembled WGS sequence"/>
</dbReference>
<protein>
    <submittedName>
        <fullName evidence="1">Uncharacterized protein</fullName>
    </submittedName>
</protein>
<accession>A0AAN6TCI7</accession>
<dbReference type="AlphaFoldDB" id="A0AAN6TCI7"/>